<comment type="caution">
    <text evidence="8">The sequence shown here is derived from an EMBL/GenBank/DDBJ whole genome shotgun (WGS) entry which is preliminary data.</text>
</comment>
<keyword evidence="3" id="KW-0732">Signal</keyword>
<dbReference type="InterPro" id="IPR033985">
    <property type="entry name" value="SusD-like_N"/>
</dbReference>
<evidence type="ECO:0000256" key="3">
    <source>
        <dbReference type="ARBA" id="ARBA00022729"/>
    </source>
</evidence>
<accession>A0ABR8YA91</accession>
<sequence length="545" mass="62707">MKRQYTFIFLLLSLLLGMPSCSKFLEEDPRDSLDEDTAYETLQELFQNGVLSLYNHIGGYNDSQGLQGTGRGVYDLNTFTTDEAIMPTRGADWFDGGFWQGLYLHRWGVNNDAIHDTWEYLYGVIILCNKSLKKIQSYAEKHPDEDTRIYAAEVRALRAMFYYYTMDLFGNIPLLLSSDLHVSDIEQQKRSQTFRFIFDELQDAVPFLSKERSNQPGIYYGRITQPVAYFLLAKLALNAEIYADDLWTDSDKPDGKQLFFDIDGNRLNAWETVQYYCRQITSAGYRLEADYTLNFAIFNESSQENIFVIPMDKTLYTNQFIYLFRSRHYNHAKAYGLGGENGSSATLEVLETFGYDTPDTDPRFDFCYFAGPVKDLDGNPILLDDEQTPLVYEPWQVSLDLSGTAYEQTAGARMKKYEVDKTALKDGKLINNDIVLFRYADVLLMQSEAKVRNGEDGNAELNEIRNRAGASPRTATLENLLAERQLELAWEGWRRQDMIRFGTFTRPYSFRPQVENETSGFTTVFPIPQKILGMNKAMKQNPGYE</sequence>
<dbReference type="RefSeq" id="WP_087398082.1">
    <property type="nucleotide sequence ID" value="NZ_JACSPP010000038.1"/>
</dbReference>
<feature type="domain" description="SusD-like N-terminal" evidence="7">
    <location>
        <begin position="99"/>
        <end position="237"/>
    </location>
</feature>
<keyword evidence="5" id="KW-0998">Cell outer membrane</keyword>
<reference evidence="8 9" key="1">
    <citation type="submission" date="2020-08" db="EMBL/GenBank/DDBJ databases">
        <title>A Genomic Blueprint of the Chicken Gut Microbiome.</title>
        <authorList>
            <person name="Gilroy R."/>
            <person name="Ravi A."/>
            <person name="Getino M."/>
            <person name="Pursley I."/>
            <person name="Horton D.L."/>
            <person name="Alikhan N.-F."/>
            <person name="Baker D."/>
            <person name="Gharbi K."/>
            <person name="Hall N."/>
            <person name="Watson M."/>
            <person name="Adriaenssens E.M."/>
            <person name="Foster-Nyarko E."/>
            <person name="Jarju S."/>
            <person name="Secka A."/>
            <person name="Antonio M."/>
            <person name="Oren A."/>
            <person name="Chaudhuri R."/>
            <person name="La Ragione R.M."/>
            <person name="Hildebrand F."/>
            <person name="Pallen M.J."/>
        </authorList>
    </citation>
    <scope>NUCLEOTIDE SEQUENCE [LARGE SCALE GENOMIC DNA]</scope>
    <source>
        <strain evidence="8 9">Sa1CVN1</strain>
    </source>
</reference>
<dbReference type="InterPro" id="IPR012944">
    <property type="entry name" value="SusD_RagB_dom"/>
</dbReference>
<dbReference type="SUPFAM" id="SSF48452">
    <property type="entry name" value="TPR-like"/>
    <property type="match status" value="1"/>
</dbReference>
<evidence type="ECO:0000259" key="7">
    <source>
        <dbReference type="Pfam" id="PF14322"/>
    </source>
</evidence>
<comment type="subcellular location">
    <subcellularLocation>
        <location evidence="1">Cell outer membrane</location>
    </subcellularLocation>
</comment>
<evidence type="ECO:0000259" key="6">
    <source>
        <dbReference type="Pfam" id="PF07980"/>
    </source>
</evidence>
<evidence type="ECO:0000256" key="2">
    <source>
        <dbReference type="ARBA" id="ARBA00006275"/>
    </source>
</evidence>
<dbReference type="InterPro" id="IPR011990">
    <property type="entry name" value="TPR-like_helical_dom_sf"/>
</dbReference>
<keyword evidence="4" id="KW-0472">Membrane</keyword>
<keyword evidence="9" id="KW-1185">Reference proteome</keyword>
<name>A0ABR8YA91_9BACT</name>
<feature type="domain" description="RagB/SusD" evidence="6">
    <location>
        <begin position="358"/>
        <end position="544"/>
    </location>
</feature>
<evidence type="ECO:0000313" key="8">
    <source>
        <dbReference type="EMBL" id="MBD8041087.1"/>
    </source>
</evidence>
<dbReference type="Pfam" id="PF07980">
    <property type="entry name" value="SusD_RagB"/>
    <property type="match status" value="1"/>
</dbReference>
<evidence type="ECO:0000256" key="5">
    <source>
        <dbReference type="ARBA" id="ARBA00023237"/>
    </source>
</evidence>
<proteinExistence type="inferred from homology"/>
<dbReference type="EMBL" id="JACSPP010000038">
    <property type="protein sequence ID" value="MBD8041087.1"/>
    <property type="molecule type" value="Genomic_DNA"/>
</dbReference>
<dbReference type="Proteomes" id="UP000620874">
    <property type="component" value="Unassembled WGS sequence"/>
</dbReference>
<gene>
    <name evidence="8" type="ORF">H9625_11700</name>
</gene>
<evidence type="ECO:0000256" key="1">
    <source>
        <dbReference type="ARBA" id="ARBA00004442"/>
    </source>
</evidence>
<comment type="similarity">
    <text evidence="2">Belongs to the SusD family.</text>
</comment>
<evidence type="ECO:0000313" key="9">
    <source>
        <dbReference type="Proteomes" id="UP000620874"/>
    </source>
</evidence>
<protein>
    <submittedName>
        <fullName evidence="8">RagB/SusD family nutrient uptake outer membrane protein</fullName>
    </submittedName>
</protein>
<organism evidence="8 9">
    <name type="scientific">Phocaeicola intestinalis</name>
    <dbReference type="NCBI Taxonomy" id="2762212"/>
    <lineage>
        <taxon>Bacteria</taxon>
        <taxon>Pseudomonadati</taxon>
        <taxon>Bacteroidota</taxon>
        <taxon>Bacteroidia</taxon>
        <taxon>Bacteroidales</taxon>
        <taxon>Bacteroidaceae</taxon>
        <taxon>Phocaeicola</taxon>
    </lineage>
</organism>
<evidence type="ECO:0000256" key="4">
    <source>
        <dbReference type="ARBA" id="ARBA00023136"/>
    </source>
</evidence>
<dbReference type="Gene3D" id="1.25.40.390">
    <property type="match status" value="1"/>
</dbReference>
<dbReference type="Pfam" id="PF14322">
    <property type="entry name" value="SusD-like_3"/>
    <property type="match status" value="1"/>
</dbReference>